<keyword evidence="1 3" id="KW-0328">Glycosyltransferase</keyword>
<name>A0A9W8HPB7_9FUNG</name>
<comment type="caution">
    <text evidence="1">Lacks conserved residue(s) required for the propagation of feature annotation.</text>
</comment>
<comment type="caution">
    <text evidence="3">The sequence shown here is derived from an EMBL/GenBank/DDBJ whole genome shotgun (WGS) entry which is preliminary data.</text>
</comment>
<evidence type="ECO:0000256" key="1">
    <source>
        <dbReference type="RuleBase" id="RU367007"/>
    </source>
</evidence>
<protein>
    <recommendedName>
        <fullName evidence="1">Dolichyl-phosphate-mannose--protein mannosyltransferase</fullName>
        <ecNumber evidence="1">2.4.1.109</ecNumber>
    </recommendedName>
</protein>
<dbReference type="InterPro" id="IPR032421">
    <property type="entry name" value="PMT_4TMC"/>
</dbReference>
<feature type="non-terminal residue" evidence="3">
    <location>
        <position position="1"/>
    </location>
</feature>
<dbReference type="InterPro" id="IPR027005">
    <property type="entry name" value="PMT-like"/>
</dbReference>
<gene>
    <name evidence="3" type="primary">PMT2_5</name>
    <name evidence="3" type="ORF">H4R20_006649</name>
</gene>
<proteinExistence type="inferred from homology"/>
<keyword evidence="1" id="KW-0812">Transmembrane</keyword>
<comment type="function">
    <text evidence="1">Transfers mannose from Dol-P-mannose to Ser or Thr residues on proteins.</text>
</comment>
<comment type="subcellular location">
    <subcellularLocation>
        <location evidence="1">Endoplasmic reticulum membrane</location>
        <topology evidence="1">Multi-pass membrane protein</topology>
    </subcellularLocation>
</comment>
<organism evidence="3 4">
    <name type="scientific">Coemansia guatemalensis</name>
    <dbReference type="NCBI Taxonomy" id="2761395"/>
    <lineage>
        <taxon>Eukaryota</taxon>
        <taxon>Fungi</taxon>
        <taxon>Fungi incertae sedis</taxon>
        <taxon>Zoopagomycota</taxon>
        <taxon>Kickxellomycotina</taxon>
        <taxon>Kickxellomycetes</taxon>
        <taxon>Kickxellales</taxon>
        <taxon>Kickxellaceae</taxon>
        <taxon>Coemansia</taxon>
    </lineage>
</organism>
<dbReference type="Proteomes" id="UP001140094">
    <property type="component" value="Unassembled WGS sequence"/>
</dbReference>
<dbReference type="AlphaFoldDB" id="A0A9W8HPB7"/>
<sequence length="119" mass="13723">RGICDVSLSAWECHLYVSGILLGGWALHYLPFFLMGRVTYLHHYFPALYFAAMYLAYIVEWNAKRAATPREKVLLATLGLAAIANFIYFAPFTFGFSYPATELASRRWLSTWNIYNEPR</sequence>
<dbReference type="GO" id="GO:0004169">
    <property type="term" value="F:dolichyl-phosphate-mannose-protein mannosyltransferase activity"/>
    <property type="evidence" value="ECO:0007669"/>
    <property type="project" value="UniProtKB-UniRule"/>
</dbReference>
<comment type="catalytic activity">
    <reaction evidence="1">
        <text>a di-trans,poly-cis-dolichyl beta-D-mannosyl phosphate + L-threonyl-[protein] = 3-O-(alpha-D-mannosyl)-L-threonyl-[protein] + a di-trans,poly-cis-dolichyl phosphate + H(+)</text>
        <dbReference type="Rhea" id="RHEA:53396"/>
        <dbReference type="Rhea" id="RHEA-COMP:11060"/>
        <dbReference type="Rhea" id="RHEA-COMP:13547"/>
        <dbReference type="Rhea" id="RHEA-COMP:19498"/>
        <dbReference type="Rhea" id="RHEA-COMP:19501"/>
        <dbReference type="ChEBI" id="CHEBI:15378"/>
        <dbReference type="ChEBI" id="CHEBI:30013"/>
        <dbReference type="ChEBI" id="CHEBI:57683"/>
        <dbReference type="ChEBI" id="CHEBI:58211"/>
        <dbReference type="ChEBI" id="CHEBI:137323"/>
        <dbReference type="EC" id="2.4.1.109"/>
    </reaction>
</comment>
<dbReference type="Pfam" id="PF16192">
    <property type="entry name" value="PMT_4TMC"/>
    <property type="match status" value="1"/>
</dbReference>
<dbReference type="EMBL" id="JANBUO010003037">
    <property type="protein sequence ID" value="KAJ2793080.1"/>
    <property type="molecule type" value="Genomic_DNA"/>
</dbReference>
<feature type="transmembrane region" description="Helical" evidence="1">
    <location>
        <begin position="15"/>
        <end position="35"/>
    </location>
</feature>
<evidence type="ECO:0000313" key="4">
    <source>
        <dbReference type="Proteomes" id="UP001140094"/>
    </source>
</evidence>
<accession>A0A9W8HPB7</accession>
<keyword evidence="1 3" id="KW-0808">Transferase</keyword>
<keyword evidence="1" id="KW-0256">Endoplasmic reticulum</keyword>
<evidence type="ECO:0000259" key="2">
    <source>
        <dbReference type="Pfam" id="PF16192"/>
    </source>
</evidence>
<dbReference type="PANTHER" id="PTHR10050:SF46">
    <property type="entry name" value="PROTEIN O-MANNOSYL-TRANSFERASE 2"/>
    <property type="match status" value="1"/>
</dbReference>
<keyword evidence="1" id="KW-1133">Transmembrane helix</keyword>
<dbReference type="OrthoDB" id="292747at2759"/>
<comment type="similarity">
    <text evidence="1">Belongs to the glycosyltransferase 39 family.</text>
</comment>
<keyword evidence="4" id="KW-1185">Reference proteome</keyword>
<comment type="pathway">
    <text evidence="1">Protein modification; protein glycosylation.</text>
</comment>
<feature type="transmembrane region" description="Helical" evidence="1">
    <location>
        <begin position="41"/>
        <end position="61"/>
    </location>
</feature>
<reference evidence="3" key="1">
    <citation type="submission" date="2022-07" db="EMBL/GenBank/DDBJ databases">
        <title>Phylogenomic reconstructions and comparative analyses of Kickxellomycotina fungi.</title>
        <authorList>
            <person name="Reynolds N.K."/>
            <person name="Stajich J.E."/>
            <person name="Barry K."/>
            <person name="Grigoriev I.V."/>
            <person name="Crous P."/>
            <person name="Smith M.E."/>
        </authorList>
    </citation>
    <scope>NUCLEOTIDE SEQUENCE</scope>
    <source>
        <strain evidence="3">NRRL 1565</strain>
    </source>
</reference>
<comment type="catalytic activity">
    <reaction evidence="1">
        <text>a di-trans,poly-cis-dolichyl beta-D-mannosyl phosphate + L-seryl-[protein] = 3-O-(alpha-D-mannosyl)-L-seryl-[protein] + a di-trans,poly-cis-dolichyl phosphate + H(+)</text>
        <dbReference type="Rhea" id="RHEA:17377"/>
        <dbReference type="Rhea" id="RHEA-COMP:9863"/>
        <dbReference type="Rhea" id="RHEA-COMP:13546"/>
        <dbReference type="Rhea" id="RHEA-COMP:19498"/>
        <dbReference type="Rhea" id="RHEA-COMP:19501"/>
        <dbReference type="ChEBI" id="CHEBI:15378"/>
        <dbReference type="ChEBI" id="CHEBI:29999"/>
        <dbReference type="ChEBI" id="CHEBI:57683"/>
        <dbReference type="ChEBI" id="CHEBI:58211"/>
        <dbReference type="ChEBI" id="CHEBI:137321"/>
        <dbReference type="EC" id="2.4.1.109"/>
    </reaction>
</comment>
<evidence type="ECO:0000313" key="3">
    <source>
        <dbReference type="EMBL" id="KAJ2793080.1"/>
    </source>
</evidence>
<dbReference type="PANTHER" id="PTHR10050">
    <property type="entry name" value="DOLICHYL-PHOSPHATE-MANNOSE--PROTEIN MANNOSYLTRANSFERASE"/>
    <property type="match status" value="1"/>
</dbReference>
<feature type="transmembrane region" description="Helical" evidence="1">
    <location>
        <begin position="73"/>
        <end position="98"/>
    </location>
</feature>
<dbReference type="GO" id="GO:0005789">
    <property type="term" value="C:endoplasmic reticulum membrane"/>
    <property type="evidence" value="ECO:0007669"/>
    <property type="project" value="UniProtKB-SubCell"/>
</dbReference>
<dbReference type="EC" id="2.4.1.109" evidence="1"/>
<keyword evidence="1" id="KW-0472">Membrane</keyword>
<feature type="domain" description="Protein O-mannosyl-transferase C-terminal four TM" evidence="2">
    <location>
        <begin position="6"/>
        <end position="112"/>
    </location>
</feature>